<gene>
    <name evidence="1" type="ORF">QCA50_007979</name>
    <name evidence="2" type="ORF">QCA50_007987</name>
</gene>
<dbReference type="EMBL" id="JASBNA010000010">
    <property type="protein sequence ID" value="KAK7688449.1"/>
    <property type="molecule type" value="Genomic_DNA"/>
</dbReference>
<evidence type="ECO:0000313" key="3">
    <source>
        <dbReference type="Proteomes" id="UP001385951"/>
    </source>
</evidence>
<dbReference type="AlphaFoldDB" id="A0AAW0GEM1"/>
<organism evidence="2 3">
    <name type="scientific">Cerrena zonata</name>
    <dbReference type="NCBI Taxonomy" id="2478898"/>
    <lineage>
        <taxon>Eukaryota</taxon>
        <taxon>Fungi</taxon>
        <taxon>Dikarya</taxon>
        <taxon>Basidiomycota</taxon>
        <taxon>Agaricomycotina</taxon>
        <taxon>Agaricomycetes</taxon>
        <taxon>Polyporales</taxon>
        <taxon>Cerrenaceae</taxon>
        <taxon>Cerrena</taxon>
    </lineage>
</organism>
<evidence type="ECO:0000313" key="1">
    <source>
        <dbReference type="EMBL" id="KAK7688441.1"/>
    </source>
</evidence>
<dbReference type="Proteomes" id="UP001385951">
    <property type="component" value="Unassembled WGS sequence"/>
</dbReference>
<keyword evidence="3" id="KW-1185">Reference proteome</keyword>
<protein>
    <submittedName>
        <fullName evidence="2">Uncharacterized protein</fullName>
    </submittedName>
</protein>
<dbReference type="EMBL" id="JASBNA010000010">
    <property type="protein sequence ID" value="KAK7688441.1"/>
    <property type="molecule type" value="Genomic_DNA"/>
</dbReference>
<evidence type="ECO:0000313" key="2">
    <source>
        <dbReference type="EMBL" id="KAK7688449.1"/>
    </source>
</evidence>
<proteinExistence type="predicted"/>
<name>A0AAW0GEM1_9APHY</name>
<accession>A0AAW0GEM1</accession>
<comment type="caution">
    <text evidence="2">The sequence shown here is derived from an EMBL/GenBank/DDBJ whole genome shotgun (WGS) entry which is preliminary data.</text>
</comment>
<sequence length="118" mass="12738">MKPDVVLTEPVQHSLLLGIKSSMPRGHDALLSGKTKSSLAIFSSTSLMPFPAEAFMSTQGNWQLLNFLYIFLNANTPVWLAYPKGSKPPSDLAATLALSKEAIQSVQCRYQTSAPGPS</sequence>
<reference evidence="2 3" key="1">
    <citation type="submission" date="2022-09" db="EMBL/GenBank/DDBJ databases">
        <authorList>
            <person name="Palmer J.M."/>
        </authorList>
    </citation>
    <scope>NUCLEOTIDE SEQUENCE [LARGE SCALE GENOMIC DNA]</scope>
    <source>
        <strain evidence="2 3">DSM 7382</strain>
    </source>
</reference>